<name>A0ABP8J9H0_9ACTN</name>
<dbReference type="EMBL" id="BAABFR010000012">
    <property type="protein sequence ID" value="GAA4387301.1"/>
    <property type="molecule type" value="Genomic_DNA"/>
</dbReference>
<proteinExistence type="predicted"/>
<dbReference type="Pfam" id="PF05762">
    <property type="entry name" value="VWA_CoxE"/>
    <property type="match status" value="1"/>
</dbReference>
<gene>
    <name evidence="1" type="ORF">GCM10023147_11520</name>
</gene>
<dbReference type="RefSeq" id="WP_344992185.1">
    <property type="nucleotide sequence ID" value="NZ_BAABFR010000012.1"/>
</dbReference>
<sequence>MERSIHRFVRLLRLHGLRIGVSEVLDSMAAAAVDGVVADREVFRSALRVSLVKDRRDEAEFDRIFDRFFRLRAVLDPTDAHDHSHSHDDLSDTGELLLYTLSDEISQTPQQGHSHGAPSDIRDYFDPEDLAQQYNLHQEANKLDMASLTDEIVLSADTVPNSEQAARVQLTVSRLTNPGRPGELTTGDAARIDAELTVAQEMALLTWLDGPGEPSGPQPDAESLRALRDSLAGLLDGLPEKLRRHLESLLASDQELETREVNAAARQLIDERERAALEESLRRLVRGLHGAPRARRAVAARGTVDAARTMRANLRFDGIPFRPVTVAKVDDRPQLIVLADVSLSVRAAAKFTLELVHGLQSAVTKVRTFAFVADVVEITDLFAEHPIEEALSLVVSGLPAGGVLDVDADSDYGCMFGEFLAEFGAAVTRRTTVLVLGDGRGNGRDPNLAAFEEITRRARETIWLTPEPSYSWGLGGCDLPAYAALCDRVQVVNDLAGLEDLSLRGPAVRAVPGGGR</sequence>
<evidence type="ECO:0000313" key="2">
    <source>
        <dbReference type="Proteomes" id="UP001500635"/>
    </source>
</evidence>
<accession>A0ABP8J9H0</accession>
<comment type="caution">
    <text evidence="1">The sequence shown here is derived from an EMBL/GenBank/DDBJ whole genome shotgun (WGS) entry which is preliminary data.</text>
</comment>
<organism evidence="1 2">
    <name type="scientific">Tsukamurella soli</name>
    <dbReference type="NCBI Taxonomy" id="644556"/>
    <lineage>
        <taxon>Bacteria</taxon>
        <taxon>Bacillati</taxon>
        <taxon>Actinomycetota</taxon>
        <taxon>Actinomycetes</taxon>
        <taxon>Mycobacteriales</taxon>
        <taxon>Tsukamurellaceae</taxon>
        <taxon>Tsukamurella</taxon>
    </lineage>
</organism>
<evidence type="ECO:0000313" key="1">
    <source>
        <dbReference type="EMBL" id="GAA4387301.1"/>
    </source>
</evidence>
<keyword evidence="2" id="KW-1185">Reference proteome</keyword>
<dbReference type="PANTHER" id="PTHR39338">
    <property type="entry name" value="BLL5662 PROTEIN-RELATED"/>
    <property type="match status" value="1"/>
</dbReference>
<reference evidence="2" key="1">
    <citation type="journal article" date="2019" name="Int. J. Syst. Evol. Microbiol.">
        <title>The Global Catalogue of Microorganisms (GCM) 10K type strain sequencing project: providing services to taxonomists for standard genome sequencing and annotation.</title>
        <authorList>
            <consortium name="The Broad Institute Genomics Platform"/>
            <consortium name="The Broad Institute Genome Sequencing Center for Infectious Disease"/>
            <person name="Wu L."/>
            <person name="Ma J."/>
        </authorList>
    </citation>
    <scope>NUCLEOTIDE SEQUENCE [LARGE SCALE GENOMIC DNA]</scope>
    <source>
        <strain evidence="2">JCM 17688</strain>
    </source>
</reference>
<protein>
    <submittedName>
        <fullName evidence="1">VWA domain-containing protein</fullName>
    </submittedName>
</protein>
<dbReference type="PANTHER" id="PTHR39338:SF5">
    <property type="entry name" value="BLR6139 PROTEIN"/>
    <property type="match status" value="1"/>
</dbReference>
<dbReference type="InterPro" id="IPR008912">
    <property type="entry name" value="Uncharacterised_CoxE"/>
</dbReference>
<dbReference type="Proteomes" id="UP001500635">
    <property type="component" value="Unassembled WGS sequence"/>
</dbReference>